<protein>
    <recommendedName>
        <fullName evidence="4">Reverse transcriptase</fullName>
    </recommendedName>
</protein>
<sequence>MTKFRKHHPRACIQRQTLPRSEGGRGIIDIRNLHNKQIQSLRHYFHEKAKTSTIYKEIVNTDSKLTPLNLKDYESQPNEEQLEKDDKLREWSGKSLHGRHPHDLSQPNVDKLASHEWLRRGELFPETEGFIIAIQDQVIETKNYQKHIMKLPGSQNDKCRKCNSAPETIQHITGACKSIVQTEYKHRHDQVANIIHQQLAIKYSLLPQPAIPYYKYVPEVVLESNTHKLYFDRAILTDRTTHFNRPDITIIHKQQKTAQIIDIAIPNTHNLQSTISEKLSKYTDLKDEVTRMWRLKSASIVPIVLSTTGVIPKQLDQSLKALDLPTHTYTILQKAAILNTCRIVRKFLQTDQPSQRQTSTTLENDAHLA</sequence>
<evidence type="ECO:0000256" key="1">
    <source>
        <dbReference type="SAM" id="MobiDB-lite"/>
    </source>
</evidence>
<accession>A0ABQ7QVL0</accession>
<feature type="region of interest" description="Disordered" evidence="1">
    <location>
        <begin position="68"/>
        <end position="87"/>
    </location>
</feature>
<name>A0ABQ7QVL0_PLUXY</name>
<evidence type="ECO:0000313" key="2">
    <source>
        <dbReference type="EMBL" id="KAG7309068.1"/>
    </source>
</evidence>
<evidence type="ECO:0008006" key="4">
    <source>
        <dbReference type="Google" id="ProtNLM"/>
    </source>
</evidence>
<reference evidence="2 3" key="1">
    <citation type="submission" date="2021-06" db="EMBL/GenBank/DDBJ databases">
        <title>A haploid diamondback moth (Plutella xylostella L.) genome assembly resolves 31 chromosomes and identifies a diamide resistance mutation.</title>
        <authorList>
            <person name="Ward C.M."/>
            <person name="Perry K.D."/>
            <person name="Baker G."/>
            <person name="Powis K."/>
            <person name="Heckel D.G."/>
            <person name="Baxter S.W."/>
        </authorList>
    </citation>
    <scope>NUCLEOTIDE SEQUENCE [LARGE SCALE GENOMIC DNA]</scope>
    <source>
        <strain evidence="2 3">LV</strain>
        <tissue evidence="2">Single pupa</tissue>
    </source>
</reference>
<dbReference type="PANTHER" id="PTHR35450:SF2">
    <property type="entry name" value="REVERSE TRANSCRIPTASE DOMAIN-CONTAINING PROTEIN"/>
    <property type="match status" value="1"/>
</dbReference>
<dbReference type="Proteomes" id="UP000823941">
    <property type="component" value="Chromosome 7"/>
</dbReference>
<dbReference type="PANTHER" id="PTHR35450">
    <property type="entry name" value="REVERSE TRANSCRIPTASE DOMAIN-CONTAINING PROTEIN"/>
    <property type="match status" value="1"/>
</dbReference>
<evidence type="ECO:0000313" key="3">
    <source>
        <dbReference type="Proteomes" id="UP000823941"/>
    </source>
</evidence>
<keyword evidence="3" id="KW-1185">Reference proteome</keyword>
<proteinExistence type="predicted"/>
<gene>
    <name evidence="2" type="ORF">JYU34_004950</name>
</gene>
<comment type="caution">
    <text evidence="2">The sequence shown here is derived from an EMBL/GenBank/DDBJ whole genome shotgun (WGS) entry which is preliminary data.</text>
</comment>
<dbReference type="EMBL" id="JAHIBW010000007">
    <property type="protein sequence ID" value="KAG7309068.1"/>
    <property type="molecule type" value="Genomic_DNA"/>
</dbReference>
<organism evidence="2 3">
    <name type="scientific">Plutella xylostella</name>
    <name type="common">Diamondback moth</name>
    <name type="synonym">Plutella maculipennis</name>
    <dbReference type="NCBI Taxonomy" id="51655"/>
    <lineage>
        <taxon>Eukaryota</taxon>
        <taxon>Metazoa</taxon>
        <taxon>Ecdysozoa</taxon>
        <taxon>Arthropoda</taxon>
        <taxon>Hexapoda</taxon>
        <taxon>Insecta</taxon>
        <taxon>Pterygota</taxon>
        <taxon>Neoptera</taxon>
        <taxon>Endopterygota</taxon>
        <taxon>Lepidoptera</taxon>
        <taxon>Glossata</taxon>
        <taxon>Ditrysia</taxon>
        <taxon>Yponomeutoidea</taxon>
        <taxon>Plutellidae</taxon>
        <taxon>Plutella</taxon>
    </lineage>
</organism>